<dbReference type="AlphaFoldDB" id="A0A1G6IAC8"/>
<organism evidence="2 3">
    <name type="scientific">Paracidovorax valerianellae</name>
    <dbReference type="NCBI Taxonomy" id="187868"/>
    <lineage>
        <taxon>Bacteria</taxon>
        <taxon>Pseudomonadati</taxon>
        <taxon>Pseudomonadota</taxon>
        <taxon>Betaproteobacteria</taxon>
        <taxon>Burkholderiales</taxon>
        <taxon>Comamonadaceae</taxon>
        <taxon>Paracidovorax</taxon>
    </lineage>
</organism>
<name>A0A1G6IAC8_9BURK</name>
<evidence type="ECO:0000256" key="1">
    <source>
        <dbReference type="SAM" id="MobiDB-lite"/>
    </source>
</evidence>
<dbReference type="Proteomes" id="UP000198781">
    <property type="component" value="Unassembled WGS sequence"/>
</dbReference>
<evidence type="ECO:0000313" key="3">
    <source>
        <dbReference type="Proteomes" id="UP000198781"/>
    </source>
</evidence>
<reference evidence="2 3" key="1">
    <citation type="submission" date="2016-10" db="EMBL/GenBank/DDBJ databases">
        <authorList>
            <person name="de Groot N.N."/>
        </authorList>
    </citation>
    <scope>NUCLEOTIDE SEQUENCE [LARGE SCALE GENOMIC DNA]</scope>
    <source>
        <strain evidence="2 3">DSM 16619</strain>
    </source>
</reference>
<keyword evidence="3" id="KW-1185">Reference proteome</keyword>
<gene>
    <name evidence="2" type="ORF">SAMN05192589_101116</name>
</gene>
<feature type="region of interest" description="Disordered" evidence="1">
    <location>
        <begin position="45"/>
        <end position="65"/>
    </location>
</feature>
<accession>A0A1G6IAC8</accession>
<sequence length="65" mass="6844">MLAAALTHVLNAMALPPATDGIDLTPRGEGAWQLAGPAWGLELHSPYGDPPAPDLDQRVRASGEW</sequence>
<evidence type="ECO:0000313" key="2">
    <source>
        <dbReference type="EMBL" id="SDC03477.1"/>
    </source>
</evidence>
<dbReference type="STRING" id="187868.SAMN05192589_101116"/>
<dbReference type="EMBL" id="FMZC01000001">
    <property type="protein sequence ID" value="SDC03477.1"/>
    <property type="molecule type" value="Genomic_DNA"/>
</dbReference>
<feature type="compositionally biased region" description="Basic and acidic residues" evidence="1">
    <location>
        <begin position="55"/>
        <end position="65"/>
    </location>
</feature>
<protein>
    <submittedName>
        <fullName evidence="2">Uncharacterized protein</fullName>
    </submittedName>
</protein>
<proteinExistence type="predicted"/>